<comment type="caution">
    <text evidence="2">The sequence shown here is derived from an EMBL/GenBank/DDBJ whole genome shotgun (WGS) entry which is preliminary data.</text>
</comment>
<accession>A0AA36JGB5</accession>
<feature type="domain" description="Jacalin-type lectin" evidence="1">
    <location>
        <begin position="42"/>
        <end position="141"/>
    </location>
</feature>
<name>A0AA36JGB5_9DINO</name>
<dbReference type="Pfam" id="PF01419">
    <property type="entry name" value="Jacalin"/>
    <property type="match status" value="1"/>
</dbReference>
<evidence type="ECO:0000313" key="2">
    <source>
        <dbReference type="EMBL" id="CAJ1404544.1"/>
    </source>
</evidence>
<dbReference type="AlphaFoldDB" id="A0AA36JGB5"/>
<dbReference type="Proteomes" id="UP001178507">
    <property type="component" value="Unassembled WGS sequence"/>
</dbReference>
<proteinExistence type="predicted"/>
<dbReference type="InterPro" id="IPR036404">
    <property type="entry name" value="Jacalin-like_lectin_dom_sf"/>
</dbReference>
<keyword evidence="3" id="KW-1185">Reference proteome</keyword>
<dbReference type="InterPro" id="IPR001229">
    <property type="entry name" value="Jacalin-like_lectin_dom"/>
</dbReference>
<sequence length="181" mass="19522">MRIQKLRSEHVPPAPVGIRIEKDGKQVPLEPQELRDFRFPPTAVEVMANDQQVETVVFRYPDGSYLTGVTGNHLGRSGSSQPAFQLMQHEFLTKITGYFGRGHGGHGVLLSVRFHSSRGRVSQDYGCQAPPETSSSFAFAAAPGTVLAAFSRDQSPCGCIEEACYGLGLRGGESQGGQGAR</sequence>
<organism evidence="2 3">
    <name type="scientific">Effrenium voratum</name>
    <dbReference type="NCBI Taxonomy" id="2562239"/>
    <lineage>
        <taxon>Eukaryota</taxon>
        <taxon>Sar</taxon>
        <taxon>Alveolata</taxon>
        <taxon>Dinophyceae</taxon>
        <taxon>Suessiales</taxon>
        <taxon>Symbiodiniaceae</taxon>
        <taxon>Effrenium</taxon>
    </lineage>
</organism>
<dbReference type="Gene3D" id="2.100.10.30">
    <property type="entry name" value="Jacalin-like lectin domain"/>
    <property type="match status" value="1"/>
</dbReference>
<dbReference type="EMBL" id="CAUJNA010003548">
    <property type="protein sequence ID" value="CAJ1404544.1"/>
    <property type="molecule type" value="Genomic_DNA"/>
</dbReference>
<evidence type="ECO:0000313" key="3">
    <source>
        <dbReference type="Proteomes" id="UP001178507"/>
    </source>
</evidence>
<dbReference type="SUPFAM" id="SSF51101">
    <property type="entry name" value="Mannose-binding lectins"/>
    <property type="match status" value="1"/>
</dbReference>
<reference evidence="2" key="1">
    <citation type="submission" date="2023-08" db="EMBL/GenBank/DDBJ databases">
        <authorList>
            <person name="Chen Y."/>
            <person name="Shah S."/>
            <person name="Dougan E. K."/>
            <person name="Thang M."/>
            <person name="Chan C."/>
        </authorList>
    </citation>
    <scope>NUCLEOTIDE SEQUENCE</scope>
</reference>
<gene>
    <name evidence="2" type="ORF">EVOR1521_LOCUS26967</name>
</gene>
<evidence type="ECO:0000259" key="1">
    <source>
        <dbReference type="Pfam" id="PF01419"/>
    </source>
</evidence>
<protein>
    <recommendedName>
        <fullName evidence="1">Jacalin-type lectin domain-containing protein</fullName>
    </recommendedName>
</protein>